<dbReference type="GO" id="GO:0005975">
    <property type="term" value="P:carbohydrate metabolic process"/>
    <property type="evidence" value="ECO:0007669"/>
    <property type="project" value="InterPro"/>
</dbReference>
<dbReference type="InterPro" id="IPR008928">
    <property type="entry name" value="6-hairpin_glycosidase_sf"/>
</dbReference>
<feature type="signal peptide" evidence="2">
    <location>
        <begin position="1"/>
        <end position="21"/>
    </location>
</feature>
<feature type="domain" description="Glycosyl hydrolase family 95 N-terminal" evidence="3">
    <location>
        <begin position="35"/>
        <end position="269"/>
    </location>
</feature>
<accession>A0AAE8MYL2</accession>
<evidence type="ECO:0000313" key="6">
    <source>
        <dbReference type="Proteomes" id="UP001187682"/>
    </source>
</evidence>
<evidence type="ECO:0000256" key="1">
    <source>
        <dbReference type="SAM" id="MobiDB-lite"/>
    </source>
</evidence>
<evidence type="ECO:0000259" key="4">
    <source>
        <dbReference type="Pfam" id="PF22124"/>
    </source>
</evidence>
<dbReference type="InterPro" id="IPR027414">
    <property type="entry name" value="GH95_N_dom"/>
</dbReference>
<evidence type="ECO:0000313" key="5">
    <source>
        <dbReference type="EMBL" id="SPO01616.1"/>
    </source>
</evidence>
<dbReference type="EMBL" id="ONZQ02000005">
    <property type="protein sequence ID" value="SPO01616.1"/>
    <property type="molecule type" value="Genomic_DNA"/>
</dbReference>
<dbReference type="InterPro" id="IPR054363">
    <property type="entry name" value="GH95_cat"/>
</dbReference>
<evidence type="ECO:0000256" key="2">
    <source>
        <dbReference type="SAM" id="SignalP"/>
    </source>
</evidence>
<dbReference type="Proteomes" id="UP001187682">
    <property type="component" value="Unassembled WGS sequence"/>
</dbReference>
<dbReference type="Pfam" id="PF14498">
    <property type="entry name" value="Glyco_hyd_65N_2"/>
    <property type="match status" value="1"/>
</dbReference>
<proteinExistence type="predicted"/>
<dbReference type="AlphaFoldDB" id="A0AAE8MYL2"/>
<comment type="caution">
    <text evidence="5">The sequence shown here is derived from an EMBL/GenBank/DDBJ whole genome shotgun (WGS) entry which is preliminary data.</text>
</comment>
<feature type="compositionally biased region" description="Polar residues" evidence="1">
    <location>
        <begin position="319"/>
        <end position="328"/>
    </location>
</feature>
<feature type="region of interest" description="Disordered" evidence="1">
    <location>
        <begin position="315"/>
        <end position="334"/>
    </location>
</feature>
<feature type="domain" description="Glycosyl hydrolase family 95 catalytic" evidence="4">
    <location>
        <begin position="292"/>
        <end position="453"/>
    </location>
</feature>
<dbReference type="PANTHER" id="PTHR31084:SF0">
    <property type="entry name" value="ALPHA-L-FUCOSIDASE 2"/>
    <property type="match status" value="1"/>
</dbReference>
<keyword evidence="6" id="KW-1185">Reference proteome</keyword>
<name>A0AAE8MYL2_9PEZI</name>
<organism evidence="5 6">
    <name type="scientific">Cephalotrichum gorgonifer</name>
    <dbReference type="NCBI Taxonomy" id="2041049"/>
    <lineage>
        <taxon>Eukaryota</taxon>
        <taxon>Fungi</taxon>
        <taxon>Dikarya</taxon>
        <taxon>Ascomycota</taxon>
        <taxon>Pezizomycotina</taxon>
        <taxon>Sordariomycetes</taxon>
        <taxon>Hypocreomycetidae</taxon>
        <taxon>Microascales</taxon>
        <taxon>Microascaceae</taxon>
        <taxon>Cephalotrichum</taxon>
    </lineage>
</organism>
<keyword evidence="2" id="KW-0732">Signal</keyword>
<dbReference type="SUPFAM" id="SSF48208">
    <property type="entry name" value="Six-hairpin glycosidases"/>
    <property type="match status" value="1"/>
</dbReference>
<evidence type="ECO:0000259" key="3">
    <source>
        <dbReference type="Pfam" id="PF14498"/>
    </source>
</evidence>
<sequence length="461" mass="49895">MMIPPRLCLGLFLVWSSSVLAQWDASRFAWYTTDAGGDFSSALPIGNGRLGAAIFGSAVEHIVLNEDSVWSGPWQDRVNPSSKTALPKILEFLRAGDITAAGDVAMGDVAANPTSPRAYNPLVSMDIDFGHDSGLSSYTRSLDTAEGTATVTYTNNNVNYTREYVTSYPHGVFSVRLSASQPGKLDVKVTLSRDRWVLSQTAGVNTDYVTGGNYIALKASSGQESDAITFWSEARFVNSGGSISSDGKSVSVTGADSCDIFFDAETSYRYPDETSALAELNKKLDTAVNAGFSAVRSAAISDFTGLTGRVSLDLGSSGDAGNQETPTRLANYRRDPDADPQLVTLMFNFGRHLLAAASRDTGPLSLPTNLQGIWNQDYDPPWQSKFTININTEMNYWPALVTNLAETHSPLFNLLRVAIPRGREVAKNMYGCKEGFVLHHNTDLWGDAAPVDQDVQYLSLT</sequence>
<protein>
    <recommendedName>
        <fullName evidence="7">Glycosyl hydrolase family 95 N-terminal domain-containing protein</fullName>
    </recommendedName>
</protein>
<reference evidence="5" key="1">
    <citation type="submission" date="2018-03" db="EMBL/GenBank/DDBJ databases">
        <authorList>
            <person name="Guldener U."/>
        </authorList>
    </citation>
    <scope>NUCLEOTIDE SEQUENCE</scope>
</reference>
<evidence type="ECO:0008006" key="7">
    <source>
        <dbReference type="Google" id="ProtNLM"/>
    </source>
</evidence>
<dbReference type="Pfam" id="PF22124">
    <property type="entry name" value="Glyco_hydro_95_cat"/>
    <property type="match status" value="1"/>
</dbReference>
<dbReference type="Gene3D" id="2.70.98.50">
    <property type="entry name" value="putative glycoside hydrolase family protein from bacillus halodurans"/>
    <property type="match status" value="1"/>
</dbReference>
<feature type="chain" id="PRO_5041964255" description="Glycosyl hydrolase family 95 N-terminal domain-containing protein" evidence="2">
    <location>
        <begin position="22"/>
        <end position="461"/>
    </location>
</feature>
<gene>
    <name evidence="5" type="ORF">DNG_04290</name>
</gene>
<dbReference type="GO" id="GO:0004560">
    <property type="term" value="F:alpha-L-fucosidase activity"/>
    <property type="evidence" value="ECO:0007669"/>
    <property type="project" value="TreeGrafter"/>
</dbReference>
<dbReference type="PANTHER" id="PTHR31084">
    <property type="entry name" value="ALPHA-L-FUCOSIDASE 2"/>
    <property type="match status" value="1"/>
</dbReference>